<dbReference type="InParanoid" id="A0A067PNJ0"/>
<feature type="chain" id="PRO_5001643338" description="Secreted protein" evidence="1">
    <location>
        <begin position="19"/>
        <end position="75"/>
    </location>
</feature>
<reference evidence="3" key="1">
    <citation type="journal article" date="2014" name="Proc. Natl. Acad. Sci. U.S.A.">
        <title>Extensive sampling of basidiomycete genomes demonstrates inadequacy of the white-rot/brown-rot paradigm for wood decay fungi.</title>
        <authorList>
            <person name="Riley R."/>
            <person name="Salamov A.A."/>
            <person name="Brown D.W."/>
            <person name="Nagy L.G."/>
            <person name="Floudas D."/>
            <person name="Held B.W."/>
            <person name="Levasseur A."/>
            <person name="Lombard V."/>
            <person name="Morin E."/>
            <person name="Otillar R."/>
            <person name="Lindquist E.A."/>
            <person name="Sun H."/>
            <person name="LaButti K.M."/>
            <person name="Schmutz J."/>
            <person name="Jabbour D."/>
            <person name="Luo H."/>
            <person name="Baker S.E."/>
            <person name="Pisabarro A.G."/>
            <person name="Walton J.D."/>
            <person name="Blanchette R.A."/>
            <person name="Henrissat B."/>
            <person name="Martin F."/>
            <person name="Cullen D."/>
            <person name="Hibbett D.S."/>
            <person name="Grigoriev I.V."/>
        </authorList>
    </citation>
    <scope>NUCLEOTIDE SEQUENCE [LARGE SCALE GENOMIC DNA]</scope>
    <source>
        <strain evidence="3">MUCL 33604</strain>
    </source>
</reference>
<feature type="signal peptide" evidence="1">
    <location>
        <begin position="1"/>
        <end position="18"/>
    </location>
</feature>
<evidence type="ECO:0000313" key="3">
    <source>
        <dbReference type="Proteomes" id="UP000027265"/>
    </source>
</evidence>
<organism evidence="2 3">
    <name type="scientific">Jaapia argillacea MUCL 33604</name>
    <dbReference type="NCBI Taxonomy" id="933084"/>
    <lineage>
        <taxon>Eukaryota</taxon>
        <taxon>Fungi</taxon>
        <taxon>Dikarya</taxon>
        <taxon>Basidiomycota</taxon>
        <taxon>Agaricomycotina</taxon>
        <taxon>Agaricomycetes</taxon>
        <taxon>Agaricomycetidae</taxon>
        <taxon>Jaapiales</taxon>
        <taxon>Jaapiaceae</taxon>
        <taxon>Jaapia</taxon>
    </lineage>
</organism>
<name>A0A067PNJ0_9AGAM</name>
<evidence type="ECO:0000313" key="2">
    <source>
        <dbReference type="EMBL" id="KDQ55370.1"/>
    </source>
</evidence>
<evidence type="ECO:0000256" key="1">
    <source>
        <dbReference type="SAM" id="SignalP"/>
    </source>
</evidence>
<protein>
    <recommendedName>
        <fullName evidence="4">Secreted protein</fullName>
    </recommendedName>
</protein>
<proteinExistence type="predicted"/>
<keyword evidence="3" id="KW-1185">Reference proteome</keyword>
<gene>
    <name evidence="2" type="ORF">JAAARDRAFT_334105</name>
</gene>
<keyword evidence="1" id="KW-0732">Signal</keyword>
<dbReference type="AlphaFoldDB" id="A0A067PNJ0"/>
<dbReference type="Proteomes" id="UP000027265">
    <property type="component" value="Unassembled WGS sequence"/>
</dbReference>
<sequence>MGRLIAVVLTFVYSPGFSYPSVQCVVVSPISYSSPTSPRTKRRQPCSIAPAFSSCVDVFGNPVFRAVFHIVIPLC</sequence>
<evidence type="ECO:0008006" key="4">
    <source>
        <dbReference type="Google" id="ProtNLM"/>
    </source>
</evidence>
<dbReference type="HOGENOM" id="CLU_2671386_0_0_1"/>
<dbReference type="EMBL" id="KL197725">
    <property type="protein sequence ID" value="KDQ55370.1"/>
    <property type="molecule type" value="Genomic_DNA"/>
</dbReference>
<accession>A0A067PNJ0</accession>